<dbReference type="VEuPathDB" id="VectorBase:HLOH_051420"/>
<comment type="caution">
    <text evidence="2">The sequence shown here is derived from an EMBL/GenBank/DDBJ whole genome shotgun (WGS) entry which is preliminary data.</text>
</comment>
<dbReference type="EMBL" id="JABSTR010000001">
    <property type="protein sequence ID" value="KAH9363052.1"/>
    <property type="molecule type" value="Genomic_DNA"/>
</dbReference>
<proteinExistence type="predicted"/>
<dbReference type="AlphaFoldDB" id="A0A9J6FM14"/>
<organism evidence="2 3">
    <name type="scientific">Haemaphysalis longicornis</name>
    <name type="common">Bush tick</name>
    <dbReference type="NCBI Taxonomy" id="44386"/>
    <lineage>
        <taxon>Eukaryota</taxon>
        <taxon>Metazoa</taxon>
        <taxon>Ecdysozoa</taxon>
        <taxon>Arthropoda</taxon>
        <taxon>Chelicerata</taxon>
        <taxon>Arachnida</taxon>
        <taxon>Acari</taxon>
        <taxon>Parasitiformes</taxon>
        <taxon>Ixodida</taxon>
        <taxon>Ixodoidea</taxon>
        <taxon>Ixodidae</taxon>
        <taxon>Haemaphysalinae</taxon>
        <taxon>Haemaphysalis</taxon>
    </lineage>
</organism>
<protein>
    <submittedName>
        <fullName evidence="2">Uncharacterized protein</fullName>
    </submittedName>
</protein>
<gene>
    <name evidence="2" type="ORF">HPB48_014166</name>
</gene>
<dbReference type="Proteomes" id="UP000821853">
    <property type="component" value="Chromosome 1"/>
</dbReference>
<evidence type="ECO:0000313" key="3">
    <source>
        <dbReference type="Proteomes" id="UP000821853"/>
    </source>
</evidence>
<feature type="region of interest" description="Disordered" evidence="1">
    <location>
        <begin position="144"/>
        <end position="164"/>
    </location>
</feature>
<reference evidence="2 3" key="1">
    <citation type="journal article" date="2020" name="Cell">
        <title>Large-Scale Comparative Analyses of Tick Genomes Elucidate Their Genetic Diversity and Vector Capacities.</title>
        <authorList>
            <consortium name="Tick Genome and Microbiome Consortium (TIGMIC)"/>
            <person name="Jia N."/>
            <person name="Wang J."/>
            <person name="Shi W."/>
            <person name="Du L."/>
            <person name="Sun Y."/>
            <person name="Zhan W."/>
            <person name="Jiang J.F."/>
            <person name="Wang Q."/>
            <person name="Zhang B."/>
            <person name="Ji P."/>
            <person name="Bell-Sakyi L."/>
            <person name="Cui X.M."/>
            <person name="Yuan T.T."/>
            <person name="Jiang B.G."/>
            <person name="Yang W.F."/>
            <person name="Lam T.T."/>
            <person name="Chang Q.C."/>
            <person name="Ding S.J."/>
            <person name="Wang X.J."/>
            <person name="Zhu J.G."/>
            <person name="Ruan X.D."/>
            <person name="Zhao L."/>
            <person name="Wei J.T."/>
            <person name="Ye R.Z."/>
            <person name="Que T.C."/>
            <person name="Du C.H."/>
            <person name="Zhou Y.H."/>
            <person name="Cheng J.X."/>
            <person name="Dai P.F."/>
            <person name="Guo W.B."/>
            <person name="Han X.H."/>
            <person name="Huang E.J."/>
            <person name="Li L.F."/>
            <person name="Wei W."/>
            <person name="Gao Y.C."/>
            <person name="Liu J.Z."/>
            <person name="Shao H.Z."/>
            <person name="Wang X."/>
            <person name="Wang C.C."/>
            <person name="Yang T.C."/>
            <person name="Huo Q.B."/>
            <person name="Li W."/>
            <person name="Chen H.Y."/>
            <person name="Chen S.E."/>
            <person name="Zhou L.G."/>
            <person name="Ni X.B."/>
            <person name="Tian J.H."/>
            <person name="Sheng Y."/>
            <person name="Liu T."/>
            <person name="Pan Y.S."/>
            <person name="Xia L.Y."/>
            <person name="Li J."/>
            <person name="Zhao F."/>
            <person name="Cao W.C."/>
        </authorList>
    </citation>
    <scope>NUCLEOTIDE SEQUENCE [LARGE SCALE GENOMIC DNA]</scope>
    <source>
        <strain evidence="2">HaeL-2018</strain>
    </source>
</reference>
<name>A0A9J6FM14_HAELO</name>
<feature type="region of interest" description="Disordered" evidence="1">
    <location>
        <begin position="1"/>
        <end position="27"/>
    </location>
</feature>
<accession>A0A9J6FM14</accession>
<keyword evidence="3" id="KW-1185">Reference proteome</keyword>
<evidence type="ECO:0000313" key="2">
    <source>
        <dbReference type="EMBL" id="KAH9363052.1"/>
    </source>
</evidence>
<evidence type="ECO:0000256" key="1">
    <source>
        <dbReference type="SAM" id="MobiDB-lite"/>
    </source>
</evidence>
<sequence>MSSRENAIAMGSSSEVREESANQGTAARVVQPQAIAGRTVGVAEEIASPALHVSVDVTAKQPSADYADGQRVVEHGRSEPQEWLNWGCSDKKEEVSASFTAVQRGCNAGRKRQQAVLLERESEGGEGPLITAVWRGAPHGKGVFGRRRPVRTTCSKRPLASELS</sequence>